<dbReference type="OrthoDB" id="4508935at2759"/>
<organism evidence="1 2">
    <name type="scientific">Aspergillus cristatus</name>
    <name type="common">Chinese Fuzhuan brick tea-fermentation fungus</name>
    <name type="synonym">Eurotium cristatum</name>
    <dbReference type="NCBI Taxonomy" id="573508"/>
    <lineage>
        <taxon>Eukaryota</taxon>
        <taxon>Fungi</taxon>
        <taxon>Dikarya</taxon>
        <taxon>Ascomycota</taxon>
        <taxon>Pezizomycotina</taxon>
        <taxon>Eurotiomycetes</taxon>
        <taxon>Eurotiomycetidae</taxon>
        <taxon>Eurotiales</taxon>
        <taxon>Aspergillaceae</taxon>
        <taxon>Aspergillus</taxon>
        <taxon>Aspergillus subgen. Aspergillus</taxon>
    </lineage>
</organism>
<proteinExistence type="predicted"/>
<sequence>MDPEDSSGSFGEEDIVSNIDAAEEQPSAFIQLTDAKSNPLQTLFIEYTDDLPEYPRTHIHGYTYIVSVVG</sequence>
<evidence type="ECO:0000313" key="1">
    <source>
        <dbReference type="EMBL" id="ODM14305.1"/>
    </source>
</evidence>
<protein>
    <submittedName>
        <fullName evidence="1">Uncharacterized protein</fullName>
    </submittedName>
</protein>
<comment type="caution">
    <text evidence="1">The sequence shown here is derived from an EMBL/GenBank/DDBJ whole genome shotgun (WGS) entry which is preliminary data.</text>
</comment>
<dbReference type="AlphaFoldDB" id="A0A1E3B052"/>
<evidence type="ECO:0000313" key="2">
    <source>
        <dbReference type="Proteomes" id="UP000094569"/>
    </source>
</evidence>
<dbReference type="EMBL" id="JXNT01000029">
    <property type="protein sequence ID" value="ODM14305.1"/>
    <property type="molecule type" value="Genomic_DNA"/>
</dbReference>
<reference evidence="1 2" key="1">
    <citation type="journal article" date="2016" name="BMC Genomics">
        <title>Comparative genomic and transcriptomic analyses of the Fuzhuan brick tea-fermentation fungus Aspergillus cristatus.</title>
        <authorList>
            <person name="Ge Y."/>
            <person name="Wang Y."/>
            <person name="Liu Y."/>
            <person name="Tan Y."/>
            <person name="Ren X."/>
            <person name="Zhang X."/>
            <person name="Hyde K.D."/>
            <person name="Liu Y."/>
            <person name="Liu Z."/>
        </authorList>
    </citation>
    <scope>NUCLEOTIDE SEQUENCE [LARGE SCALE GENOMIC DNA]</scope>
    <source>
        <strain evidence="1 2">GZAAS20.1005</strain>
    </source>
</reference>
<dbReference type="VEuPathDB" id="FungiDB:SI65_10302"/>
<dbReference type="Proteomes" id="UP000094569">
    <property type="component" value="Unassembled WGS sequence"/>
</dbReference>
<keyword evidence="2" id="KW-1185">Reference proteome</keyword>
<gene>
    <name evidence="1" type="ORF">SI65_10302</name>
</gene>
<name>A0A1E3B052_ASPCR</name>
<accession>A0A1E3B052</accession>